<protein>
    <submittedName>
        <fullName evidence="1">Uncharacterized protein</fullName>
    </submittedName>
</protein>
<name>A0A6L6VIP8_AGRVI</name>
<sequence>MVNNTTSADSSDTYALLREEHNENHGAGWWVNLRRRGIRVVRLFKDSIYGSPQASFEQAKAYRDAVISVLPPATNHEQAVLLRKNNKSGISGVRHVEMAEDEAWEATLLTRTENKREKFSVRKYGEGEAKAMAIALRRKWLEELPVKHLAYAEHSEDMARQYFGDQLAPVSDVLPEVSITKTEAKARLDAINAHFDALRPPRLRVRVRSYQEGRLSVYVSDAGFPAQSKLIQINIKRLSLGENLANAGKQISDLITAFYNASVSDWFMQNYGKSLLDPGNFCLDKGLNVLLHIPVQLAKPGLSNTVSFE</sequence>
<dbReference type="Proteomes" id="UP000477951">
    <property type="component" value="Unassembled WGS sequence"/>
</dbReference>
<accession>A0A6L6VIP8</accession>
<evidence type="ECO:0000313" key="1">
    <source>
        <dbReference type="EMBL" id="MUZ74911.1"/>
    </source>
</evidence>
<dbReference type="AlphaFoldDB" id="A0A6L6VIP8"/>
<reference evidence="1 2" key="1">
    <citation type="submission" date="2019-12" db="EMBL/GenBank/DDBJ databases">
        <title>Whole-genome sequencing of Allorhizobium vitis.</title>
        <authorList>
            <person name="Gan H.M."/>
            <person name="Szegedi E."/>
            <person name="Burr T."/>
            <person name="Savka M.A."/>
        </authorList>
    </citation>
    <scope>NUCLEOTIDE SEQUENCE [LARGE SCALE GENOMIC DNA]</scope>
    <source>
        <strain evidence="1 2">CG516</strain>
    </source>
</reference>
<dbReference type="Gene3D" id="1.20.5.2050">
    <property type="match status" value="1"/>
</dbReference>
<comment type="caution">
    <text evidence="1">The sequence shown here is derived from an EMBL/GenBank/DDBJ whole genome shotgun (WGS) entry which is preliminary data.</text>
</comment>
<evidence type="ECO:0000313" key="2">
    <source>
        <dbReference type="Proteomes" id="UP000477951"/>
    </source>
</evidence>
<gene>
    <name evidence="1" type="ORF">GOZ90_19670</name>
</gene>
<organism evidence="1 2">
    <name type="scientific">Agrobacterium vitis</name>
    <name type="common">Rhizobium vitis</name>
    <dbReference type="NCBI Taxonomy" id="373"/>
    <lineage>
        <taxon>Bacteria</taxon>
        <taxon>Pseudomonadati</taxon>
        <taxon>Pseudomonadota</taxon>
        <taxon>Alphaproteobacteria</taxon>
        <taxon>Hyphomicrobiales</taxon>
        <taxon>Rhizobiaceae</taxon>
        <taxon>Rhizobium/Agrobacterium group</taxon>
        <taxon>Agrobacterium</taxon>
    </lineage>
</organism>
<proteinExistence type="predicted"/>
<dbReference type="EMBL" id="WPHR01000021">
    <property type="protein sequence ID" value="MUZ74911.1"/>
    <property type="molecule type" value="Genomic_DNA"/>
</dbReference>